<gene>
    <name evidence="1" type="ORF">LCGC14_1391380</name>
</gene>
<dbReference type="Gene3D" id="1.10.150.20">
    <property type="entry name" value="5' to 3' exonuclease, C-terminal subdomain"/>
    <property type="match status" value="1"/>
</dbReference>
<accession>A0A0F9KKP8</accession>
<sequence>MDISPYLSVMIVETELILAKGIGKGTVEGLSALGITSITDLVNANPEDLSSKLSGASSAPSCYIYFR</sequence>
<name>A0A0F9KKP8_9ZZZZ</name>
<dbReference type="EMBL" id="LAZR01008996">
    <property type="protein sequence ID" value="KKM75321.1"/>
    <property type="molecule type" value="Genomic_DNA"/>
</dbReference>
<dbReference type="AlphaFoldDB" id="A0A0F9KKP8"/>
<reference evidence="1" key="1">
    <citation type="journal article" date="2015" name="Nature">
        <title>Complex archaea that bridge the gap between prokaryotes and eukaryotes.</title>
        <authorList>
            <person name="Spang A."/>
            <person name="Saw J.H."/>
            <person name="Jorgensen S.L."/>
            <person name="Zaremba-Niedzwiedzka K."/>
            <person name="Martijn J."/>
            <person name="Lind A.E."/>
            <person name="van Eijk R."/>
            <person name="Schleper C."/>
            <person name="Guy L."/>
            <person name="Ettema T.J."/>
        </authorList>
    </citation>
    <scope>NUCLEOTIDE SEQUENCE</scope>
</reference>
<evidence type="ECO:0008006" key="2">
    <source>
        <dbReference type="Google" id="ProtNLM"/>
    </source>
</evidence>
<protein>
    <recommendedName>
        <fullName evidence="2">DUF4332 domain-containing protein</fullName>
    </recommendedName>
</protein>
<proteinExistence type="predicted"/>
<organism evidence="1">
    <name type="scientific">marine sediment metagenome</name>
    <dbReference type="NCBI Taxonomy" id="412755"/>
    <lineage>
        <taxon>unclassified sequences</taxon>
        <taxon>metagenomes</taxon>
        <taxon>ecological metagenomes</taxon>
    </lineage>
</organism>
<evidence type="ECO:0000313" key="1">
    <source>
        <dbReference type="EMBL" id="KKM75321.1"/>
    </source>
</evidence>
<comment type="caution">
    <text evidence="1">The sequence shown here is derived from an EMBL/GenBank/DDBJ whole genome shotgun (WGS) entry which is preliminary data.</text>
</comment>